<evidence type="ECO:0000259" key="2">
    <source>
        <dbReference type="PROSITE" id="PS50206"/>
    </source>
</evidence>
<dbReference type="CDD" id="cd01448">
    <property type="entry name" value="TST_Repeat_1"/>
    <property type="match status" value="1"/>
</dbReference>
<evidence type="ECO:0000313" key="4">
    <source>
        <dbReference type="Proteomes" id="UP000199256"/>
    </source>
</evidence>
<feature type="domain" description="Rhodanese" evidence="2">
    <location>
        <begin position="158"/>
        <end position="271"/>
    </location>
</feature>
<protein>
    <submittedName>
        <fullName evidence="3">Thiosulfate/3-mercaptopyruvate sulfurtransferase</fullName>
    </submittedName>
</protein>
<keyword evidence="3" id="KW-0670">Pyruvate</keyword>
<dbReference type="InterPro" id="IPR001763">
    <property type="entry name" value="Rhodanese-like_dom"/>
</dbReference>
<dbReference type="Proteomes" id="UP000199256">
    <property type="component" value="Unassembled WGS sequence"/>
</dbReference>
<dbReference type="STRING" id="1396821.SAMN05444515_10634"/>
<dbReference type="Pfam" id="PF00581">
    <property type="entry name" value="Rhodanese"/>
    <property type="match status" value="2"/>
</dbReference>
<sequence length="272" mass="30567">MPTETPLIIDARALEARLQDTTLRLIDVSDADCYAQGHLPAAVHLEYARLLRNDPPAMGMIPEPDDLERLFRALGIHRGSHVVAYDDEGGGKASRLLWTLAVAGHERLSLLDGGLDGWRRENMPVTTQEPSIDPGHYSVSGFDMSHVADREWIIEHLNTPQVAFLDARSPEEFDGRDVRAKRGGHIPGAVSYEWTQAMDPNKDRQLRPQRALLQELGTLGITRDKEIVTYCHSHHRSAYTWVVLRHLGFEKVRGYPGSWSDWGNCPDTPIEP</sequence>
<name>A0A1H7KJW2_9GAMM</name>
<reference evidence="4" key="1">
    <citation type="submission" date="2016-10" db="EMBL/GenBank/DDBJ databases">
        <authorList>
            <person name="Varghese N."/>
            <person name="Submissions S."/>
        </authorList>
    </citation>
    <scope>NUCLEOTIDE SEQUENCE [LARGE SCALE GENOMIC DNA]</scope>
    <source>
        <strain evidence="4">DSM 241</strain>
    </source>
</reference>
<organism evidence="3 4">
    <name type="scientific">Ectothiorhodospira marina</name>
    <dbReference type="NCBI Taxonomy" id="1396821"/>
    <lineage>
        <taxon>Bacteria</taxon>
        <taxon>Pseudomonadati</taxon>
        <taxon>Pseudomonadota</taxon>
        <taxon>Gammaproteobacteria</taxon>
        <taxon>Chromatiales</taxon>
        <taxon>Ectothiorhodospiraceae</taxon>
        <taxon>Ectothiorhodospira</taxon>
    </lineage>
</organism>
<keyword evidence="3" id="KW-0808">Transferase</keyword>
<dbReference type="PANTHER" id="PTHR43855">
    <property type="entry name" value="THIOSULFATE SULFURTRANSFERASE"/>
    <property type="match status" value="1"/>
</dbReference>
<accession>A0A1H7KJW2</accession>
<feature type="domain" description="Rhodanese" evidence="2">
    <location>
        <begin position="19"/>
        <end position="127"/>
    </location>
</feature>
<dbReference type="PROSITE" id="PS50206">
    <property type="entry name" value="RHODANESE_3"/>
    <property type="match status" value="2"/>
</dbReference>
<keyword evidence="4" id="KW-1185">Reference proteome</keyword>
<dbReference type="PANTHER" id="PTHR43855:SF1">
    <property type="entry name" value="THIOSULFATE SULFURTRANSFERASE"/>
    <property type="match status" value="1"/>
</dbReference>
<dbReference type="Gene3D" id="3.40.250.10">
    <property type="entry name" value="Rhodanese-like domain"/>
    <property type="match status" value="2"/>
</dbReference>
<dbReference type="SUPFAM" id="SSF52821">
    <property type="entry name" value="Rhodanese/Cell cycle control phosphatase"/>
    <property type="match status" value="2"/>
</dbReference>
<dbReference type="InterPro" id="IPR051126">
    <property type="entry name" value="Thiosulfate_sulfurtransferase"/>
</dbReference>
<keyword evidence="1" id="KW-0677">Repeat</keyword>
<dbReference type="OrthoDB" id="9781034at2"/>
<dbReference type="AlphaFoldDB" id="A0A1H7KJW2"/>
<evidence type="ECO:0000256" key="1">
    <source>
        <dbReference type="ARBA" id="ARBA00022737"/>
    </source>
</evidence>
<dbReference type="CDD" id="cd01449">
    <property type="entry name" value="TST_Repeat_2"/>
    <property type="match status" value="1"/>
</dbReference>
<dbReference type="InterPro" id="IPR036873">
    <property type="entry name" value="Rhodanese-like_dom_sf"/>
</dbReference>
<dbReference type="GO" id="GO:0016740">
    <property type="term" value="F:transferase activity"/>
    <property type="evidence" value="ECO:0007669"/>
    <property type="project" value="UniProtKB-KW"/>
</dbReference>
<proteinExistence type="predicted"/>
<evidence type="ECO:0000313" key="3">
    <source>
        <dbReference type="EMBL" id="SEK87193.1"/>
    </source>
</evidence>
<dbReference type="SMART" id="SM00450">
    <property type="entry name" value="RHOD"/>
    <property type="match status" value="2"/>
</dbReference>
<dbReference type="EMBL" id="FOAA01000006">
    <property type="protein sequence ID" value="SEK87193.1"/>
    <property type="molecule type" value="Genomic_DNA"/>
</dbReference>
<gene>
    <name evidence="3" type="ORF">SAMN05444515_10634</name>
</gene>